<accession>W4V321</accession>
<dbReference type="GO" id="GO:0005886">
    <property type="term" value="C:plasma membrane"/>
    <property type="evidence" value="ECO:0007669"/>
    <property type="project" value="UniProtKB-SubCell"/>
</dbReference>
<evidence type="ECO:0000256" key="4">
    <source>
        <dbReference type="ARBA" id="ARBA00022960"/>
    </source>
</evidence>
<feature type="transmembrane region" description="Helical" evidence="8">
    <location>
        <begin position="59"/>
        <end position="76"/>
    </location>
</feature>
<dbReference type="PANTHER" id="PTHR47019">
    <property type="entry name" value="LIPID II FLIPPASE MURJ"/>
    <property type="match status" value="1"/>
</dbReference>
<evidence type="ECO:0000313" key="9">
    <source>
        <dbReference type="EMBL" id="GAE87233.1"/>
    </source>
</evidence>
<comment type="caution">
    <text evidence="9">The sequence shown here is derived from an EMBL/GenBank/DDBJ whole genome shotgun (WGS) entry which is preliminary data.</text>
</comment>
<keyword evidence="6 8" id="KW-1133">Transmembrane helix</keyword>
<evidence type="ECO:0000313" key="10">
    <source>
        <dbReference type="Proteomes" id="UP000019109"/>
    </source>
</evidence>
<dbReference type="AlphaFoldDB" id="W4V321"/>
<dbReference type="PANTHER" id="PTHR47019:SF1">
    <property type="entry name" value="LIPID II FLIPPASE MURJ"/>
    <property type="match status" value="1"/>
</dbReference>
<reference evidence="9" key="1">
    <citation type="journal article" date="2014" name="Genome Announc.">
        <title>Draft Genome Sequence of Clostridium straminisolvens Strain JCM 21531T, Isolated from a Cellulose-Degrading Bacterial Community.</title>
        <authorList>
            <person name="Yuki M."/>
            <person name="Oshima K."/>
            <person name="Suda W."/>
            <person name="Sakamoto M."/>
            <person name="Kitamura K."/>
            <person name="Iida T."/>
            <person name="Hattori M."/>
            <person name="Ohkuma M."/>
        </authorList>
    </citation>
    <scope>NUCLEOTIDE SEQUENCE [LARGE SCALE GENOMIC DNA]</scope>
    <source>
        <strain evidence="9">JCM 21531</strain>
    </source>
</reference>
<dbReference type="EMBL" id="BAVR01000005">
    <property type="protein sequence ID" value="GAE87233.1"/>
    <property type="molecule type" value="Genomic_DNA"/>
</dbReference>
<organism evidence="9 10">
    <name type="scientific">Acetivibrio straminisolvens JCM 21531</name>
    <dbReference type="NCBI Taxonomy" id="1294263"/>
    <lineage>
        <taxon>Bacteria</taxon>
        <taxon>Bacillati</taxon>
        <taxon>Bacillota</taxon>
        <taxon>Clostridia</taxon>
        <taxon>Eubacteriales</taxon>
        <taxon>Oscillospiraceae</taxon>
        <taxon>Acetivibrio</taxon>
    </lineage>
</organism>
<dbReference type="InterPro" id="IPR004268">
    <property type="entry name" value="MurJ"/>
</dbReference>
<feature type="transmembrane region" description="Helical" evidence="8">
    <location>
        <begin position="123"/>
        <end position="141"/>
    </location>
</feature>
<proteinExistence type="predicted"/>
<keyword evidence="2" id="KW-1003">Cell membrane</keyword>
<evidence type="ECO:0000256" key="5">
    <source>
        <dbReference type="ARBA" id="ARBA00022984"/>
    </source>
</evidence>
<gene>
    <name evidence="9" type="ORF">JCM21531_586</name>
</gene>
<keyword evidence="7 8" id="KW-0472">Membrane</keyword>
<evidence type="ECO:0000256" key="3">
    <source>
        <dbReference type="ARBA" id="ARBA00022692"/>
    </source>
</evidence>
<evidence type="ECO:0000256" key="6">
    <source>
        <dbReference type="ARBA" id="ARBA00022989"/>
    </source>
</evidence>
<name>W4V321_9FIRM</name>
<dbReference type="GO" id="GO:0015648">
    <property type="term" value="F:lipid-linked peptidoglycan transporter activity"/>
    <property type="evidence" value="ECO:0007669"/>
    <property type="project" value="TreeGrafter"/>
</dbReference>
<dbReference type="GO" id="GO:0008360">
    <property type="term" value="P:regulation of cell shape"/>
    <property type="evidence" value="ECO:0007669"/>
    <property type="project" value="UniProtKB-KW"/>
</dbReference>
<evidence type="ECO:0000256" key="7">
    <source>
        <dbReference type="ARBA" id="ARBA00023136"/>
    </source>
</evidence>
<evidence type="ECO:0000256" key="2">
    <source>
        <dbReference type="ARBA" id="ARBA00022475"/>
    </source>
</evidence>
<dbReference type="Proteomes" id="UP000019109">
    <property type="component" value="Unassembled WGS sequence"/>
</dbReference>
<keyword evidence="4" id="KW-0133">Cell shape</keyword>
<keyword evidence="3 8" id="KW-0812">Transmembrane</keyword>
<dbReference type="STRING" id="1294263.JCM21531_586"/>
<dbReference type="GO" id="GO:0034204">
    <property type="term" value="P:lipid translocation"/>
    <property type="evidence" value="ECO:0007669"/>
    <property type="project" value="TreeGrafter"/>
</dbReference>
<keyword evidence="10" id="KW-1185">Reference proteome</keyword>
<dbReference type="InterPro" id="IPR051050">
    <property type="entry name" value="Lipid_II_flippase_MurJ/MviN"/>
</dbReference>
<dbReference type="GO" id="GO:0009252">
    <property type="term" value="P:peptidoglycan biosynthetic process"/>
    <property type="evidence" value="ECO:0007669"/>
    <property type="project" value="UniProtKB-KW"/>
</dbReference>
<comment type="subcellular location">
    <subcellularLocation>
        <location evidence="1">Cell membrane</location>
        <topology evidence="1">Multi-pass membrane protein</topology>
    </subcellularLocation>
</comment>
<feature type="transmembrane region" description="Helical" evidence="8">
    <location>
        <begin position="29"/>
        <end position="50"/>
    </location>
</feature>
<dbReference type="Pfam" id="PF03023">
    <property type="entry name" value="MurJ"/>
    <property type="match status" value="1"/>
</dbReference>
<evidence type="ECO:0000256" key="1">
    <source>
        <dbReference type="ARBA" id="ARBA00004651"/>
    </source>
</evidence>
<feature type="transmembrane region" description="Helical" evidence="8">
    <location>
        <begin position="147"/>
        <end position="168"/>
    </location>
</feature>
<feature type="transmembrane region" description="Helical" evidence="8">
    <location>
        <begin position="82"/>
        <end position="102"/>
    </location>
</feature>
<keyword evidence="5" id="KW-0573">Peptidoglycan synthesis</keyword>
<sequence>MIFSREIVVLLFGRGAFDGTAIDMTSISLFYYSIGMLAFGIREVLARVFYSIKDTKTPTVNAAVGMALNIVLNIILSQYLGIGGLALATSIVGIFITILMFVTLRKKIGPLGIKSMSLKFFKILAASLLMGLIAYISNLYIRNFLSSNISIIISIIGGALLYFVIIYFMRIDDVDVLVTQFKQKLTGKKKIN</sequence>
<protein>
    <submittedName>
        <fullName evidence="9">Proposed peptidoglycan lipid II flippase MurJ</fullName>
    </submittedName>
</protein>
<dbReference type="RefSeq" id="WP_279378961.1">
    <property type="nucleotide sequence ID" value="NZ_BAVR01000005.1"/>
</dbReference>
<evidence type="ECO:0000256" key="8">
    <source>
        <dbReference type="SAM" id="Phobius"/>
    </source>
</evidence>